<feature type="region of interest" description="Disordered" evidence="1">
    <location>
        <begin position="110"/>
        <end position="136"/>
    </location>
</feature>
<feature type="compositionally biased region" description="Gly residues" evidence="1">
    <location>
        <begin position="42"/>
        <end position="54"/>
    </location>
</feature>
<dbReference type="Proteomes" id="UP001500460">
    <property type="component" value="Unassembled WGS sequence"/>
</dbReference>
<proteinExistence type="predicted"/>
<sequence>MDWLMRIAPSEVAATTGSASSDTRRVEIRQLRSAMREPGPTGAFGGFTAGGVPGAPGAAAPGRPGRSPPSPVGAGPGFWACWGEELTAMGPVPPCGSGSAEALPSLLKRPCTSVATSGPGASPGERRGGVGVVGAS</sequence>
<feature type="compositionally biased region" description="Low complexity" evidence="1">
    <location>
        <begin position="55"/>
        <end position="65"/>
    </location>
</feature>
<evidence type="ECO:0008006" key="4">
    <source>
        <dbReference type="Google" id="ProtNLM"/>
    </source>
</evidence>
<gene>
    <name evidence="2" type="ORF">GCM10010421_60810</name>
</gene>
<evidence type="ECO:0000313" key="3">
    <source>
        <dbReference type="Proteomes" id="UP001500460"/>
    </source>
</evidence>
<accession>A0ABN3KH66</accession>
<name>A0ABN3KH66_9ACTN</name>
<protein>
    <recommendedName>
        <fullName evidence="4">Secreted protein</fullName>
    </recommendedName>
</protein>
<organism evidence="2 3">
    <name type="scientific">Streptomyces glaucus</name>
    <dbReference type="NCBI Taxonomy" id="284029"/>
    <lineage>
        <taxon>Bacteria</taxon>
        <taxon>Bacillati</taxon>
        <taxon>Actinomycetota</taxon>
        <taxon>Actinomycetes</taxon>
        <taxon>Kitasatosporales</taxon>
        <taxon>Streptomycetaceae</taxon>
        <taxon>Streptomyces</taxon>
    </lineage>
</organism>
<keyword evidence="3" id="KW-1185">Reference proteome</keyword>
<evidence type="ECO:0000256" key="1">
    <source>
        <dbReference type="SAM" id="MobiDB-lite"/>
    </source>
</evidence>
<reference evidence="2 3" key="1">
    <citation type="journal article" date="2019" name="Int. J. Syst. Evol. Microbiol.">
        <title>The Global Catalogue of Microorganisms (GCM) 10K type strain sequencing project: providing services to taxonomists for standard genome sequencing and annotation.</title>
        <authorList>
            <consortium name="The Broad Institute Genomics Platform"/>
            <consortium name="The Broad Institute Genome Sequencing Center for Infectious Disease"/>
            <person name="Wu L."/>
            <person name="Ma J."/>
        </authorList>
    </citation>
    <scope>NUCLEOTIDE SEQUENCE [LARGE SCALE GENOMIC DNA]</scope>
    <source>
        <strain evidence="2 3">JCM 6922</strain>
    </source>
</reference>
<comment type="caution">
    <text evidence="2">The sequence shown here is derived from an EMBL/GenBank/DDBJ whole genome shotgun (WGS) entry which is preliminary data.</text>
</comment>
<dbReference type="EMBL" id="BAAATK010000071">
    <property type="protein sequence ID" value="GAA2459259.1"/>
    <property type="molecule type" value="Genomic_DNA"/>
</dbReference>
<evidence type="ECO:0000313" key="2">
    <source>
        <dbReference type="EMBL" id="GAA2459259.1"/>
    </source>
</evidence>
<feature type="region of interest" description="Disordered" evidence="1">
    <location>
        <begin position="33"/>
        <end position="76"/>
    </location>
</feature>